<proteinExistence type="inferred from homology"/>
<dbReference type="InterPro" id="IPR001179">
    <property type="entry name" value="PPIase_FKBP_dom"/>
</dbReference>
<dbReference type="InterPro" id="IPR044609">
    <property type="entry name" value="FKBP2/11"/>
</dbReference>
<gene>
    <name evidence="8" type="ORF">E1O70_13550</name>
</gene>
<evidence type="ECO:0000256" key="2">
    <source>
        <dbReference type="ARBA" id="ARBA00023110"/>
    </source>
</evidence>
<name>A0A4Y8R1L1_9MICO</name>
<evidence type="ECO:0000256" key="1">
    <source>
        <dbReference type="ARBA" id="ARBA00000971"/>
    </source>
</evidence>
<evidence type="ECO:0000256" key="4">
    <source>
        <dbReference type="PROSITE-ProRule" id="PRU00277"/>
    </source>
</evidence>
<evidence type="ECO:0000256" key="6">
    <source>
        <dbReference type="SAM" id="MobiDB-lite"/>
    </source>
</evidence>
<feature type="compositionally biased region" description="Basic and acidic residues" evidence="6">
    <location>
        <begin position="9"/>
        <end position="22"/>
    </location>
</feature>
<evidence type="ECO:0000313" key="9">
    <source>
        <dbReference type="Proteomes" id="UP000298003"/>
    </source>
</evidence>
<keyword evidence="3 4" id="KW-0413">Isomerase</keyword>
<dbReference type="EC" id="5.2.1.8" evidence="5"/>
<evidence type="ECO:0000313" key="8">
    <source>
        <dbReference type="EMBL" id="TFF08639.1"/>
    </source>
</evidence>
<reference evidence="8 9" key="1">
    <citation type="submission" date="2019-03" db="EMBL/GenBank/DDBJ databases">
        <title>Cellulosimicrobium funkei JCM14302 Assembly.</title>
        <authorList>
            <person name="Dou T."/>
        </authorList>
    </citation>
    <scope>NUCLEOTIDE SEQUENCE [LARGE SCALE GENOMIC DNA]</scope>
    <source>
        <strain evidence="8 9">JCM 14302</strain>
    </source>
</reference>
<protein>
    <recommendedName>
        <fullName evidence="5">Peptidyl-prolyl cis-trans isomerase</fullName>
        <ecNumber evidence="5">5.2.1.8</ecNumber>
    </recommendedName>
</protein>
<feature type="region of interest" description="Disordered" evidence="6">
    <location>
        <begin position="1"/>
        <end position="30"/>
    </location>
</feature>
<comment type="caution">
    <text evidence="8">The sequence shown here is derived from an EMBL/GenBank/DDBJ whole genome shotgun (WGS) entry which is preliminary data.</text>
</comment>
<keyword evidence="2 4" id="KW-0697">Rotamase</keyword>
<dbReference type="AlphaFoldDB" id="A0A4Y8R1L1"/>
<dbReference type="EMBL" id="SOZH01000007">
    <property type="protein sequence ID" value="TFF08639.1"/>
    <property type="molecule type" value="Genomic_DNA"/>
</dbReference>
<feature type="domain" description="PPIase FKBP-type" evidence="7">
    <location>
        <begin position="88"/>
        <end position="177"/>
    </location>
</feature>
<evidence type="ECO:0000256" key="3">
    <source>
        <dbReference type="ARBA" id="ARBA00023235"/>
    </source>
</evidence>
<dbReference type="GO" id="GO:0003755">
    <property type="term" value="F:peptidyl-prolyl cis-trans isomerase activity"/>
    <property type="evidence" value="ECO:0007669"/>
    <property type="project" value="UniProtKB-UniRule"/>
</dbReference>
<dbReference type="SUPFAM" id="SSF54534">
    <property type="entry name" value="FKBP-like"/>
    <property type="match status" value="1"/>
</dbReference>
<comment type="catalytic activity">
    <reaction evidence="1 4 5">
        <text>[protein]-peptidylproline (omega=180) = [protein]-peptidylproline (omega=0)</text>
        <dbReference type="Rhea" id="RHEA:16237"/>
        <dbReference type="Rhea" id="RHEA-COMP:10747"/>
        <dbReference type="Rhea" id="RHEA-COMP:10748"/>
        <dbReference type="ChEBI" id="CHEBI:83833"/>
        <dbReference type="ChEBI" id="CHEBI:83834"/>
        <dbReference type="EC" id="5.2.1.8"/>
    </reaction>
</comment>
<dbReference type="PROSITE" id="PS50059">
    <property type="entry name" value="FKBP_PPIASE"/>
    <property type="match status" value="1"/>
</dbReference>
<keyword evidence="9" id="KW-1185">Reference proteome</keyword>
<dbReference type="InterPro" id="IPR046357">
    <property type="entry name" value="PPIase_dom_sf"/>
</dbReference>
<evidence type="ECO:0000259" key="7">
    <source>
        <dbReference type="PROSITE" id="PS50059"/>
    </source>
</evidence>
<sequence length="177" mass="18528">MPLANEGKSSGDRARPGRGDPRRVRRPAPARAFLYPTRGNLVTDQPTLPTASGSFGEKPTLTFPETDAPSGLQVVVLTEGDGPAVTSGRNIVVHYLGQTWGGHVFDNSYDRGDTIAFPIGVGAVIGGWDKGLVGQNVGSRVLLSIPPEHGYGQRGVPQAGIGGTDTLVFVVDVVDVQ</sequence>
<dbReference type="PANTHER" id="PTHR45779:SF7">
    <property type="entry name" value="PEPTIDYLPROLYL ISOMERASE"/>
    <property type="match status" value="1"/>
</dbReference>
<dbReference type="Gene3D" id="3.10.50.40">
    <property type="match status" value="1"/>
</dbReference>
<comment type="similarity">
    <text evidence="5">Belongs to the FKBP-type PPIase family.</text>
</comment>
<dbReference type="Proteomes" id="UP000298003">
    <property type="component" value="Unassembled WGS sequence"/>
</dbReference>
<evidence type="ECO:0000256" key="5">
    <source>
        <dbReference type="RuleBase" id="RU003915"/>
    </source>
</evidence>
<dbReference type="Pfam" id="PF00254">
    <property type="entry name" value="FKBP_C"/>
    <property type="match status" value="1"/>
</dbReference>
<accession>A0A4Y8R1L1</accession>
<dbReference type="PANTHER" id="PTHR45779">
    <property type="entry name" value="PEPTIDYLPROLYL ISOMERASE"/>
    <property type="match status" value="1"/>
</dbReference>
<organism evidence="8 9">
    <name type="scientific">Cellulosimicrobium funkei</name>
    <dbReference type="NCBI Taxonomy" id="264251"/>
    <lineage>
        <taxon>Bacteria</taxon>
        <taxon>Bacillati</taxon>
        <taxon>Actinomycetota</taxon>
        <taxon>Actinomycetes</taxon>
        <taxon>Micrococcales</taxon>
        <taxon>Promicromonosporaceae</taxon>
        <taxon>Cellulosimicrobium</taxon>
    </lineage>
</organism>